<reference evidence="1 2" key="2">
    <citation type="journal article" date="2015" name="Stand. Genomic Sci.">
        <title>Draft genome sequence of marine-derived Streptomyces sp. TP-A0598, a producer of anti-MRSA antibiotic lydicamycins.</title>
        <authorList>
            <person name="Komaki H."/>
            <person name="Ichikawa N."/>
            <person name="Hosoyama A."/>
            <person name="Fujita N."/>
            <person name="Igarashi Y."/>
        </authorList>
    </citation>
    <scope>NUCLEOTIDE SEQUENCE [LARGE SCALE GENOMIC DNA]</scope>
    <source>
        <strain evidence="1 2">NBRC 110027</strain>
    </source>
</reference>
<proteinExistence type="predicted"/>
<reference evidence="2" key="1">
    <citation type="submission" date="2014-09" db="EMBL/GenBank/DDBJ databases">
        <title>Whole genome shotgun sequence of Streptomyces sp. NBRC 110027.</title>
        <authorList>
            <person name="Komaki H."/>
            <person name="Ichikawa N."/>
            <person name="Katano-Makiyama Y."/>
            <person name="Hosoyama A."/>
            <person name="Hashimoto M."/>
            <person name="Uohara A."/>
            <person name="Kitahashi Y."/>
            <person name="Ohji S."/>
            <person name="Kimura A."/>
            <person name="Yamazoe A."/>
            <person name="Igarashi Y."/>
            <person name="Fujita N."/>
        </authorList>
    </citation>
    <scope>NUCLEOTIDE SEQUENCE [LARGE SCALE GENOMIC DNA]</scope>
    <source>
        <strain evidence="2">NBRC 110027</strain>
    </source>
</reference>
<evidence type="ECO:0000313" key="2">
    <source>
        <dbReference type="Proteomes" id="UP000048965"/>
    </source>
</evidence>
<keyword evidence="2" id="KW-1185">Reference proteome</keyword>
<comment type="caution">
    <text evidence="1">The sequence shown here is derived from an EMBL/GenBank/DDBJ whole genome shotgun (WGS) entry which is preliminary data.</text>
</comment>
<organism evidence="1 2">
    <name type="scientific">Streptomyces lydicamycinicus</name>
    <dbReference type="NCBI Taxonomy" id="1546107"/>
    <lineage>
        <taxon>Bacteria</taxon>
        <taxon>Bacillati</taxon>
        <taxon>Actinomycetota</taxon>
        <taxon>Actinomycetes</taxon>
        <taxon>Kitasatosporales</taxon>
        <taxon>Streptomycetaceae</taxon>
        <taxon>Streptomyces</taxon>
    </lineage>
</organism>
<dbReference type="RefSeq" id="WP_042152561.1">
    <property type="nucleotide sequence ID" value="NZ_BBNO01000003.1"/>
</dbReference>
<evidence type="ECO:0000313" key="1">
    <source>
        <dbReference type="EMBL" id="GAO07792.1"/>
    </source>
</evidence>
<name>A0A0P4R5K3_9ACTN</name>
<sequence>MTALASFDFVRHIDGLRYHFEHDGERHGRPAYRRTDGQVWCVWSPADGWHCEIDGGLVTAHPLTGQGDEPEPPATVWRSFKNERSYLYDLRPLRPQA</sequence>
<dbReference type="Proteomes" id="UP000048965">
    <property type="component" value="Unassembled WGS sequence"/>
</dbReference>
<gene>
    <name evidence="1" type="ORF">TPA0598_03_02530</name>
</gene>
<protein>
    <submittedName>
        <fullName evidence="1">Uncharacterized protein</fullName>
    </submittedName>
</protein>
<dbReference type="OrthoDB" id="513827at2"/>
<dbReference type="AlphaFoldDB" id="A0A0P4R5K3"/>
<accession>A0A0P4R5K3</accession>
<dbReference type="EMBL" id="BBNO01000003">
    <property type="protein sequence ID" value="GAO07792.1"/>
    <property type="molecule type" value="Genomic_DNA"/>
</dbReference>